<name>A0AAD4DTH4_9AGAM</name>
<gene>
    <name evidence="2" type="ORF">F5891DRAFT_1258611</name>
</gene>
<dbReference type="RefSeq" id="XP_041219142.1">
    <property type="nucleotide sequence ID" value="XM_041370092.1"/>
</dbReference>
<comment type="caution">
    <text evidence="2">The sequence shown here is derived from an EMBL/GenBank/DDBJ whole genome shotgun (WGS) entry which is preliminary data.</text>
</comment>
<dbReference type="GeneID" id="64664390"/>
<sequence>MEYMDPIRDTKRVSQLPNSLLWYEFKMEIDEGGDEALATDALDLIRSVIQDNEELAEELSESLSSGGDPNNSSDNQPPDLIHLTTMILEEALSRSQARTVFVHGEIWVEHLSWKYAQLGDTFEIGRRLSSFYDYVLKQSPPALGDRPFPALSQALADVLLHKATTSTIKPLVSSIAVAPHILGTLYASLVLSYKQSIPYSSKPCLPEQALCARVAGGAGFTDSTRSRIDPVDILANYVKGWDIGTAVPLESIRVLYALCAFLSVTQPSNPEATVVSFVRIVQHPCEDLALRNAVWNFIAFAQEQGEDDSKKHMSALEVANETLSRWKDLWEANPQLLASVFRFIYVVWQHGLEHKNLIDTTRGNDEFWTNVVAVVKEELSPNLDYETETFIILDDECRSSLHEAVSVQSYRNMVKSYAVRVIGQAIFLQPQSGSCEPAKKPLSYSKLAPSFKSEDQLNELILEAKSTSYDPSLSDKLAAQLQQDFPGLSLTHLQLQDLSDERQFGDDFMFSIALLRSRMQQCVSGDDMANAVEEVEKRITSLNLNLSLTYAQTALTKSWQFLLHQVLPFVRPVPEIRLNLLSLSAMISGDLALKKR</sequence>
<dbReference type="GO" id="GO:0044611">
    <property type="term" value="C:nuclear pore inner ring"/>
    <property type="evidence" value="ECO:0007669"/>
    <property type="project" value="TreeGrafter"/>
</dbReference>
<dbReference type="PANTHER" id="PTHR31431">
    <property type="entry name" value="NUCLEOPORIN NUP188 HOMOLOG"/>
    <property type="match status" value="1"/>
</dbReference>
<dbReference type="InterPro" id="IPR044840">
    <property type="entry name" value="Nup188"/>
</dbReference>
<dbReference type="GO" id="GO:0006405">
    <property type="term" value="P:RNA export from nucleus"/>
    <property type="evidence" value="ECO:0007669"/>
    <property type="project" value="TreeGrafter"/>
</dbReference>
<proteinExistence type="predicted"/>
<dbReference type="GO" id="GO:0006606">
    <property type="term" value="P:protein import into nucleus"/>
    <property type="evidence" value="ECO:0007669"/>
    <property type="project" value="TreeGrafter"/>
</dbReference>
<dbReference type="Proteomes" id="UP001195769">
    <property type="component" value="Unassembled WGS sequence"/>
</dbReference>
<dbReference type="GO" id="GO:0017056">
    <property type="term" value="F:structural constituent of nuclear pore"/>
    <property type="evidence" value="ECO:0007669"/>
    <property type="project" value="InterPro"/>
</dbReference>
<dbReference type="PANTHER" id="PTHR31431:SF1">
    <property type="entry name" value="NUCLEOPORIN NUP188"/>
    <property type="match status" value="1"/>
</dbReference>
<accession>A0AAD4DTH4</accession>
<evidence type="ECO:0000256" key="1">
    <source>
        <dbReference type="SAM" id="MobiDB-lite"/>
    </source>
</evidence>
<dbReference type="AlphaFoldDB" id="A0AAD4DTH4"/>
<keyword evidence="3" id="KW-1185">Reference proteome</keyword>
<evidence type="ECO:0000313" key="2">
    <source>
        <dbReference type="EMBL" id="KAG1893566.1"/>
    </source>
</evidence>
<organism evidence="2 3">
    <name type="scientific">Suillus fuscotomentosus</name>
    <dbReference type="NCBI Taxonomy" id="1912939"/>
    <lineage>
        <taxon>Eukaryota</taxon>
        <taxon>Fungi</taxon>
        <taxon>Dikarya</taxon>
        <taxon>Basidiomycota</taxon>
        <taxon>Agaricomycotina</taxon>
        <taxon>Agaricomycetes</taxon>
        <taxon>Agaricomycetidae</taxon>
        <taxon>Boletales</taxon>
        <taxon>Suillineae</taxon>
        <taxon>Suillaceae</taxon>
        <taxon>Suillus</taxon>
    </lineage>
</organism>
<feature type="compositionally biased region" description="Low complexity" evidence="1">
    <location>
        <begin position="61"/>
        <end position="75"/>
    </location>
</feature>
<feature type="region of interest" description="Disordered" evidence="1">
    <location>
        <begin position="56"/>
        <end position="79"/>
    </location>
</feature>
<evidence type="ECO:0000313" key="3">
    <source>
        <dbReference type="Proteomes" id="UP001195769"/>
    </source>
</evidence>
<reference evidence="2" key="1">
    <citation type="journal article" date="2020" name="New Phytol.">
        <title>Comparative genomics reveals dynamic genome evolution in host specialist ectomycorrhizal fungi.</title>
        <authorList>
            <person name="Lofgren L.A."/>
            <person name="Nguyen N.H."/>
            <person name="Vilgalys R."/>
            <person name="Ruytinx J."/>
            <person name="Liao H.L."/>
            <person name="Branco S."/>
            <person name="Kuo A."/>
            <person name="LaButti K."/>
            <person name="Lipzen A."/>
            <person name="Andreopoulos W."/>
            <person name="Pangilinan J."/>
            <person name="Riley R."/>
            <person name="Hundley H."/>
            <person name="Na H."/>
            <person name="Barry K."/>
            <person name="Grigoriev I.V."/>
            <person name="Stajich J.E."/>
            <person name="Kennedy P.G."/>
        </authorList>
    </citation>
    <scope>NUCLEOTIDE SEQUENCE</scope>
    <source>
        <strain evidence="2">FC203</strain>
    </source>
</reference>
<protein>
    <submittedName>
        <fullName evidence="2">Uncharacterized protein</fullName>
    </submittedName>
</protein>
<dbReference type="EMBL" id="JABBWK010000095">
    <property type="protein sequence ID" value="KAG1893566.1"/>
    <property type="molecule type" value="Genomic_DNA"/>
</dbReference>